<evidence type="ECO:0000313" key="1">
    <source>
        <dbReference type="EMBL" id="URD72019.1"/>
    </source>
</evidence>
<evidence type="ECO:0000313" key="2">
    <source>
        <dbReference type="Proteomes" id="UP001055439"/>
    </source>
</evidence>
<dbReference type="Proteomes" id="UP001055439">
    <property type="component" value="Chromosome 1"/>
</dbReference>
<name>A0A9E7E7T3_9LILI</name>
<accession>A0A9E7E7T3</accession>
<dbReference type="AlphaFoldDB" id="A0A9E7E7T3"/>
<protein>
    <submittedName>
        <fullName evidence="1">Uncharacterized protein</fullName>
    </submittedName>
</protein>
<keyword evidence="2" id="KW-1185">Reference proteome</keyword>
<gene>
    <name evidence="1" type="ORF">MUK42_34823</name>
</gene>
<dbReference type="EMBL" id="CP097502">
    <property type="protein sequence ID" value="URD72019.1"/>
    <property type="molecule type" value="Genomic_DNA"/>
</dbReference>
<proteinExistence type="predicted"/>
<sequence>MVHVHHWLQVYSRLHPAFQSSTESLAKGEGLVPKRSALWMVGLEKEIERLWMLTTTKGGRG</sequence>
<organism evidence="1 2">
    <name type="scientific">Musa troglodytarum</name>
    <name type="common">fe'i banana</name>
    <dbReference type="NCBI Taxonomy" id="320322"/>
    <lineage>
        <taxon>Eukaryota</taxon>
        <taxon>Viridiplantae</taxon>
        <taxon>Streptophyta</taxon>
        <taxon>Embryophyta</taxon>
        <taxon>Tracheophyta</taxon>
        <taxon>Spermatophyta</taxon>
        <taxon>Magnoliopsida</taxon>
        <taxon>Liliopsida</taxon>
        <taxon>Zingiberales</taxon>
        <taxon>Musaceae</taxon>
        <taxon>Musa</taxon>
    </lineage>
</organism>
<reference evidence="1" key="1">
    <citation type="submission" date="2022-05" db="EMBL/GenBank/DDBJ databases">
        <title>The Musa troglodytarum L. genome provides insights into the mechanism of non-climacteric behaviour and enrichment of carotenoids.</title>
        <authorList>
            <person name="Wang J."/>
        </authorList>
    </citation>
    <scope>NUCLEOTIDE SEQUENCE</scope>
    <source>
        <tissue evidence="1">Leaf</tissue>
    </source>
</reference>